<keyword evidence="2" id="KW-0378">Hydrolase</keyword>
<dbReference type="PANTHER" id="PTHR42988:SF2">
    <property type="entry name" value="CYCLIC NUCLEOTIDE PHOSPHODIESTERASE CBUA0032-RELATED"/>
    <property type="match status" value="1"/>
</dbReference>
<dbReference type="Proteomes" id="UP000186019">
    <property type="component" value="Unassembled WGS sequence"/>
</dbReference>
<evidence type="ECO:0000313" key="6">
    <source>
        <dbReference type="EMBL" id="SIS17200.1"/>
    </source>
</evidence>
<keyword evidence="1" id="KW-0479">Metal-binding</keyword>
<accession>A0A1N7GXD3</accession>
<name>A0A1N7GXD3_9RHOB</name>
<dbReference type="GO" id="GO:0046872">
    <property type="term" value="F:metal ion binding"/>
    <property type="evidence" value="ECO:0007669"/>
    <property type="project" value="UniProtKB-KW"/>
</dbReference>
<dbReference type="InterPro" id="IPR050884">
    <property type="entry name" value="CNP_phosphodiesterase-III"/>
</dbReference>
<evidence type="ECO:0000256" key="1">
    <source>
        <dbReference type="ARBA" id="ARBA00022723"/>
    </source>
</evidence>
<dbReference type="Gene3D" id="3.60.21.10">
    <property type="match status" value="1"/>
</dbReference>
<comment type="similarity">
    <text evidence="4">Belongs to the cyclic nucleotide phosphodiesterase class-III family.</text>
</comment>
<organism evidence="6 7">
    <name type="scientific">Roseovarius nanhaiticus</name>
    <dbReference type="NCBI Taxonomy" id="573024"/>
    <lineage>
        <taxon>Bacteria</taxon>
        <taxon>Pseudomonadati</taxon>
        <taxon>Pseudomonadota</taxon>
        <taxon>Alphaproteobacteria</taxon>
        <taxon>Rhodobacterales</taxon>
        <taxon>Roseobacteraceae</taxon>
        <taxon>Roseovarius</taxon>
    </lineage>
</organism>
<dbReference type="PANTHER" id="PTHR42988">
    <property type="entry name" value="PHOSPHOHYDROLASE"/>
    <property type="match status" value="1"/>
</dbReference>
<evidence type="ECO:0000259" key="5">
    <source>
        <dbReference type="Pfam" id="PF00149"/>
    </source>
</evidence>
<dbReference type="EMBL" id="FTNV01000002">
    <property type="protein sequence ID" value="SIS17200.1"/>
    <property type="molecule type" value="Genomic_DNA"/>
</dbReference>
<dbReference type="AlphaFoldDB" id="A0A1N7GXD3"/>
<protein>
    <submittedName>
        <fullName evidence="6">Calcineurin-like phosphoesterase</fullName>
    </submittedName>
</protein>
<dbReference type="InterPro" id="IPR004843">
    <property type="entry name" value="Calcineurin-like_PHP"/>
</dbReference>
<evidence type="ECO:0000313" key="7">
    <source>
        <dbReference type="Proteomes" id="UP000186019"/>
    </source>
</evidence>
<evidence type="ECO:0000256" key="2">
    <source>
        <dbReference type="ARBA" id="ARBA00022801"/>
    </source>
</evidence>
<reference evidence="6 7" key="1">
    <citation type="submission" date="2017-01" db="EMBL/GenBank/DDBJ databases">
        <authorList>
            <person name="Mah S.A."/>
            <person name="Swanson W.J."/>
            <person name="Moy G.W."/>
            <person name="Vacquier V.D."/>
        </authorList>
    </citation>
    <scope>NUCLEOTIDE SEQUENCE [LARGE SCALE GENOMIC DNA]</scope>
    <source>
        <strain evidence="6 7">DSM 29590</strain>
    </source>
</reference>
<dbReference type="RefSeq" id="WP_076533878.1">
    <property type="nucleotide sequence ID" value="NZ_FOAC01000003.1"/>
</dbReference>
<evidence type="ECO:0000256" key="3">
    <source>
        <dbReference type="ARBA" id="ARBA00023004"/>
    </source>
</evidence>
<dbReference type="GO" id="GO:0004112">
    <property type="term" value="F:cyclic-nucleotide phosphodiesterase activity"/>
    <property type="evidence" value="ECO:0007669"/>
    <property type="project" value="InterPro"/>
</dbReference>
<gene>
    <name evidence="6" type="ORF">SAMN05421666_2187</name>
</gene>
<keyword evidence="7" id="KW-1185">Reference proteome</keyword>
<dbReference type="InterPro" id="IPR026575">
    <property type="entry name" value="GpdQ/CpdA-like"/>
</dbReference>
<sequence>MTTILQITDTHIVSEGQLVSGRLDTAPPLARLVQRIAEILPAIGPVDALLITGDLSDDGSAESYARLRAMLAPLDLRAYVIPGNHDLRDPMRAAFAADGYLPRSGPLDWSVRLGDIQFIGLDTLVEGQGGGALMPASLGFLDRALSEGKGRPTLVALHHPPFDSGISFMDRIGLSDKTALANVLAAHEGDIRLVCGHIHSVMIGAVGGKIAISGPSPCSGFAYDRRAEAPVGYHAREDGLMVHSWDGGFRSVHVPMAPGAGPFGF</sequence>
<evidence type="ECO:0000256" key="4">
    <source>
        <dbReference type="ARBA" id="ARBA00025742"/>
    </source>
</evidence>
<dbReference type="STRING" id="573024.SAMN05216208_3132"/>
<dbReference type="InterPro" id="IPR029052">
    <property type="entry name" value="Metallo-depent_PP-like"/>
</dbReference>
<dbReference type="CDD" id="cd07402">
    <property type="entry name" value="MPP_GpdQ"/>
    <property type="match status" value="1"/>
</dbReference>
<dbReference type="Pfam" id="PF00149">
    <property type="entry name" value="Metallophos"/>
    <property type="match status" value="1"/>
</dbReference>
<proteinExistence type="inferred from homology"/>
<dbReference type="OrthoDB" id="651281at2"/>
<dbReference type="SUPFAM" id="SSF56300">
    <property type="entry name" value="Metallo-dependent phosphatases"/>
    <property type="match status" value="1"/>
</dbReference>
<keyword evidence="3" id="KW-0408">Iron</keyword>
<feature type="domain" description="Calcineurin-like phosphoesterase" evidence="5">
    <location>
        <begin position="3"/>
        <end position="200"/>
    </location>
</feature>